<name>A0A8S3RT25_MYTED</name>
<keyword evidence="16" id="KW-1185">Reference proteome</keyword>
<dbReference type="Pfam" id="PF00852">
    <property type="entry name" value="Glyco_transf_10"/>
    <property type="match status" value="1"/>
</dbReference>
<evidence type="ECO:0000313" key="15">
    <source>
        <dbReference type="EMBL" id="CAG2211311.1"/>
    </source>
</evidence>
<comment type="caution">
    <text evidence="15">The sequence shown here is derived from an EMBL/GenBank/DDBJ whole genome shotgun (WGS) entry which is preliminary data.</text>
</comment>
<comment type="subcellular location">
    <subcellularLocation>
        <location evidence="1">Golgi apparatus membrane</location>
        <topology evidence="1">Single-pass type II membrane protein</topology>
    </subcellularLocation>
    <subcellularLocation>
        <location evidence="12">Golgi apparatus</location>
        <location evidence="12">Golgi stack membrane</location>
        <topology evidence="12">Single-pass type II membrane protein</topology>
    </subcellularLocation>
</comment>
<feature type="domain" description="Fucosyltransferase C-terminal" evidence="13">
    <location>
        <begin position="178"/>
        <end position="346"/>
    </location>
</feature>
<evidence type="ECO:0000259" key="13">
    <source>
        <dbReference type="Pfam" id="PF00852"/>
    </source>
</evidence>
<dbReference type="PANTHER" id="PTHR48438">
    <property type="entry name" value="ALPHA-(1,3)-FUCOSYLTRANSFERASE C-RELATED"/>
    <property type="match status" value="1"/>
</dbReference>
<evidence type="ECO:0000256" key="9">
    <source>
        <dbReference type="ARBA" id="ARBA00023034"/>
    </source>
</evidence>
<evidence type="ECO:0000259" key="14">
    <source>
        <dbReference type="Pfam" id="PF17039"/>
    </source>
</evidence>
<dbReference type="InterPro" id="IPR031481">
    <property type="entry name" value="Glyco_tran_10_N"/>
</dbReference>
<dbReference type="InterPro" id="IPR001503">
    <property type="entry name" value="Glyco_trans_10"/>
</dbReference>
<dbReference type="GO" id="GO:0000139">
    <property type="term" value="C:Golgi membrane"/>
    <property type="evidence" value="ECO:0007669"/>
    <property type="project" value="UniProtKB-SubCell"/>
</dbReference>
<comment type="similarity">
    <text evidence="3 12">Belongs to the glycosyltransferase 10 family.</text>
</comment>
<keyword evidence="8" id="KW-1133">Transmembrane helix</keyword>
<evidence type="ECO:0000256" key="10">
    <source>
        <dbReference type="ARBA" id="ARBA00023136"/>
    </source>
</evidence>
<sequence length="366" mass="43249">MEKKKFFVLFFFVCLVTLDIGSIISGHRTTFYYLRSYLQDFKSFSNDSSTFSSNSRKNNSTITILWYAKQGYFSGNVNLTGCKFSNCILTENKTVLEKSAAVLFAYRDMWNKVPFKKLGQIWVIVNIESPAYDVDLNRVWDNKFDWSMTYRQDGEIFLNYKTFRRTIPLKKNYSEIFKNKTKYIAWAVGSCQTRSRRELYVRELRKYINVDIYGDCGKVPCPSRTLPGCHEVLSQKYKFYLGFENSLCKDYVTEKIFHTFLDNSNAVYVYRGAPNVKSILPPKTYIDVNDYENPKRLAEYLLRLGSNESEYISYLKETDKYHIDNEQNYYRSLCDLCELLNTYKTKNLKWTGKTFNSWYRQNVCVS</sequence>
<dbReference type="InterPro" id="IPR055270">
    <property type="entry name" value="Glyco_tran_10_C"/>
</dbReference>
<accession>A0A8S3RT25</accession>
<evidence type="ECO:0000256" key="7">
    <source>
        <dbReference type="ARBA" id="ARBA00022968"/>
    </source>
</evidence>
<dbReference type="Pfam" id="PF17039">
    <property type="entry name" value="Glyco_tran_10_N"/>
    <property type="match status" value="1"/>
</dbReference>
<dbReference type="InterPro" id="IPR038577">
    <property type="entry name" value="GT10-like_C_sf"/>
</dbReference>
<reference evidence="15" key="1">
    <citation type="submission" date="2021-03" db="EMBL/GenBank/DDBJ databases">
        <authorList>
            <person name="Bekaert M."/>
        </authorList>
    </citation>
    <scope>NUCLEOTIDE SEQUENCE</scope>
</reference>
<dbReference type="GO" id="GO:0032580">
    <property type="term" value="C:Golgi cisterna membrane"/>
    <property type="evidence" value="ECO:0007669"/>
    <property type="project" value="UniProtKB-SubCell"/>
</dbReference>
<keyword evidence="9 12" id="KW-0333">Golgi apparatus</keyword>
<dbReference type="Gene3D" id="3.40.50.11660">
    <property type="entry name" value="Glycosyl transferase family 10, C-terminal domain"/>
    <property type="match status" value="1"/>
</dbReference>
<evidence type="ECO:0000256" key="8">
    <source>
        <dbReference type="ARBA" id="ARBA00022989"/>
    </source>
</evidence>
<dbReference type="FunFam" id="3.40.50.11660:FF:000002">
    <property type="entry name" value="Alpha-(1,3)-fucosyltransferase"/>
    <property type="match status" value="1"/>
</dbReference>
<comment type="pathway">
    <text evidence="2">Protein modification; protein glycosylation.</text>
</comment>
<evidence type="ECO:0000256" key="1">
    <source>
        <dbReference type="ARBA" id="ARBA00004323"/>
    </source>
</evidence>
<keyword evidence="5 12" id="KW-0808">Transferase</keyword>
<keyword evidence="4 12" id="KW-0328">Glycosyltransferase</keyword>
<organism evidence="15 16">
    <name type="scientific">Mytilus edulis</name>
    <name type="common">Blue mussel</name>
    <dbReference type="NCBI Taxonomy" id="6550"/>
    <lineage>
        <taxon>Eukaryota</taxon>
        <taxon>Metazoa</taxon>
        <taxon>Spiralia</taxon>
        <taxon>Lophotrochozoa</taxon>
        <taxon>Mollusca</taxon>
        <taxon>Bivalvia</taxon>
        <taxon>Autobranchia</taxon>
        <taxon>Pteriomorphia</taxon>
        <taxon>Mytilida</taxon>
        <taxon>Mytiloidea</taxon>
        <taxon>Mytilidae</taxon>
        <taxon>Mytilinae</taxon>
        <taxon>Mytilus</taxon>
    </lineage>
</organism>
<keyword evidence="11" id="KW-0325">Glycoprotein</keyword>
<dbReference type="EMBL" id="CAJPWZ010001257">
    <property type="protein sequence ID" value="CAG2211311.1"/>
    <property type="molecule type" value="Genomic_DNA"/>
</dbReference>
<keyword evidence="6 12" id="KW-0812">Transmembrane</keyword>
<keyword evidence="10" id="KW-0472">Membrane</keyword>
<dbReference type="EC" id="2.4.1.-" evidence="12"/>
<protein>
    <recommendedName>
        <fullName evidence="12">Fucosyltransferase</fullName>
        <ecNumber evidence="12">2.4.1.-</ecNumber>
    </recommendedName>
</protein>
<dbReference type="OrthoDB" id="6085082at2759"/>
<dbReference type="SUPFAM" id="SSF53756">
    <property type="entry name" value="UDP-Glycosyltransferase/glycogen phosphorylase"/>
    <property type="match status" value="1"/>
</dbReference>
<evidence type="ECO:0000256" key="6">
    <source>
        <dbReference type="ARBA" id="ARBA00022692"/>
    </source>
</evidence>
<dbReference type="AlphaFoldDB" id="A0A8S3RT25"/>
<dbReference type="GO" id="GO:0008417">
    <property type="term" value="F:fucosyltransferase activity"/>
    <property type="evidence" value="ECO:0007669"/>
    <property type="project" value="InterPro"/>
</dbReference>
<dbReference type="Proteomes" id="UP000683360">
    <property type="component" value="Unassembled WGS sequence"/>
</dbReference>
<dbReference type="PANTHER" id="PTHR48438:SF1">
    <property type="entry name" value="ALPHA-(1,3)-FUCOSYLTRANSFERASE C-RELATED"/>
    <property type="match status" value="1"/>
</dbReference>
<gene>
    <name evidence="15" type="ORF">MEDL_25249</name>
</gene>
<evidence type="ECO:0000313" key="16">
    <source>
        <dbReference type="Proteomes" id="UP000683360"/>
    </source>
</evidence>
<evidence type="ECO:0000256" key="5">
    <source>
        <dbReference type="ARBA" id="ARBA00022679"/>
    </source>
</evidence>
<evidence type="ECO:0000256" key="2">
    <source>
        <dbReference type="ARBA" id="ARBA00004922"/>
    </source>
</evidence>
<evidence type="ECO:0000256" key="12">
    <source>
        <dbReference type="RuleBase" id="RU003832"/>
    </source>
</evidence>
<evidence type="ECO:0000256" key="4">
    <source>
        <dbReference type="ARBA" id="ARBA00022676"/>
    </source>
</evidence>
<evidence type="ECO:0000256" key="3">
    <source>
        <dbReference type="ARBA" id="ARBA00008919"/>
    </source>
</evidence>
<proteinExistence type="inferred from homology"/>
<feature type="domain" description="Fucosyltransferase N-terminal" evidence="14">
    <location>
        <begin position="61"/>
        <end position="161"/>
    </location>
</feature>
<keyword evidence="7" id="KW-0735">Signal-anchor</keyword>
<evidence type="ECO:0000256" key="11">
    <source>
        <dbReference type="ARBA" id="ARBA00023180"/>
    </source>
</evidence>